<dbReference type="Proteomes" id="UP000694867">
    <property type="component" value="Unplaced"/>
</dbReference>
<evidence type="ECO:0000256" key="10">
    <source>
        <dbReference type="ARBA" id="ARBA00030700"/>
    </source>
</evidence>
<sequence>MALCARVLRWSPRTSGLRLMSGGSTENIFADEENVLTEEEIEAKRNIARVTDRFYLRKMKREYTAKFSEDFTIKALRKDYVYFGEQSGINPGVCWPNKEEMADLHYAEEKFFKSFDTLKSELAEKKEAERRARVEREQSIDENLSKLDQWRKEMLAREEKANQEAAKKQAHMDELIREVREHIGYNLSPSDPKFKEVMEMKEAERKKVEKEAKKQLKKQRMMERLLKVPKVSDELPRTPEDETRKPDSKPTSDDEASGAPK</sequence>
<dbReference type="InterPro" id="IPR043035">
    <property type="entry name" value="Ribosomal_mL64_sf"/>
</dbReference>
<dbReference type="InterPro" id="IPR018472">
    <property type="entry name" value="Ribosomal_mL64"/>
</dbReference>
<keyword evidence="9" id="KW-0131">Cell cycle</keyword>
<name>A0AAJ6QXY2_9ACAR</name>
<comment type="function">
    <text evidence="13">Acts as a negative regulator of G1 to S cell cycle phase progression by inhibiting cyclin-dependent kinases. Inhibitory effects are additive with GADD45 proteins but also occur in the absence of GADD45 proteins. Acts as a repressor of the orphan nuclear receptor NR4A1 by inhibiting AB domain-mediated transcriptional activity. May be involved in the hormone-mediated regulation of NR4A1 transcriptional activity. May play a role in mitochondrial protein synthesis.</text>
</comment>
<evidence type="ECO:0000256" key="9">
    <source>
        <dbReference type="ARBA" id="ARBA00023306"/>
    </source>
</evidence>
<feature type="compositionally biased region" description="Basic and acidic residues" evidence="14">
    <location>
        <begin position="199"/>
        <end position="252"/>
    </location>
</feature>
<dbReference type="RefSeq" id="XP_003747573.2">
    <property type="nucleotide sequence ID" value="XM_003747525.2"/>
</dbReference>
<dbReference type="GO" id="GO:0005840">
    <property type="term" value="C:ribosome"/>
    <property type="evidence" value="ECO:0007669"/>
    <property type="project" value="UniProtKB-KW"/>
</dbReference>
<evidence type="ECO:0000256" key="11">
    <source>
        <dbReference type="ARBA" id="ARBA00035184"/>
    </source>
</evidence>
<dbReference type="GO" id="GO:0005634">
    <property type="term" value="C:nucleus"/>
    <property type="evidence" value="ECO:0007669"/>
    <property type="project" value="UniProtKB-SubCell"/>
</dbReference>
<dbReference type="GO" id="GO:0005739">
    <property type="term" value="C:mitochondrion"/>
    <property type="evidence" value="ECO:0007669"/>
    <property type="project" value="UniProtKB-SubCell"/>
</dbReference>
<gene>
    <name evidence="16" type="primary">LOC100907725</name>
</gene>
<evidence type="ECO:0000256" key="4">
    <source>
        <dbReference type="ARBA" id="ARBA00022980"/>
    </source>
</evidence>
<evidence type="ECO:0000256" key="5">
    <source>
        <dbReference type="ARBA" id="ARBA00023054"/>
    </source>
</evidence>
<dbReference type="KEGG" id="goe:100907725"/>
<keyword evidence="7" id="KW-0539">Nucleus</keyword>
<evidence type="ECO:0000256" key="7">
    <source>
        <dbReference type="ARBA" id="ARBA00023242"/>
    </source>
</evidence>
<dbReference type="AlphaFoldDB" id="A0AAJ6QXY2"/>
<accession>A0AAJ6QXY2</accession>
<organism evidence="15 16">
    <name type="scientific">Galendromus occidentalis</name>
    <name type="common">western predatory mite</name>
    <dbReference type="NCBI Taxonomy" id="34638"/>
    <lineage>
        <taxon>Eukaryota</taxon>
        <taxon>Metazoa</taxon>
        <taxon>Ecdysozoa</taxon>
        <taxon>Arthropoda</taxon>
        <taxon>Chelicerata</taxon>
        <taxon>Arachnida</taxon>
        <taxon>Acari</taxon>
        <taxon>Parasitiformes</taxon>
        <taxon>Mesostigmata</taxon>
        <taxon>Gamasina</taxon>
        <taxon>Phytoseioidea</taxon>
        <taxon>Phytoseiidae</taxon>
        <taxon>Typhlodrominae</taxon>
        <taxon>Galendromus</taxon>
    </lineage>
</organism>
<dbReference type="GO" id="GO:1990904">
    <property type="term" value="C:ribonucleoprotein complex"/>
    <property type="evidence" value="ECO:0007669"/>
    <property type="project" value="UniProtKB-KW"/>
</dbReference>
<evidence type="ECO:0000256" key="8">
    <source>
        <dbReference type="ARBA" id="ARBA00023274"/>
    </source>
</evidence>
<evidence type="ECO:0000313" key="16">
    <source>
        <dbReference type="RefSeq" id="XP_003747573.2"/>
    </source>
</evidence>
<evidence type="ECO:0000256" key="14">
    <source>
        <dbReference type="SAM" id="MobiDB-lite"/>
    </source>
</evidence>
<dbReference type="PANTHER" id="PTHR31761:SF1">
    <property type="entry name" value="LARGE RIBOSOMAL SUBUNIT PROTEIN ML64"/>
    <property type="match status" value="1"/>
</dbReference>
<evidence type="ECO:0000256" key="2">
    <source>
        <dbReference type="ARBA" id="ARBA00004173"/>
    </source>
</evidence>
<evidence type="ECO:0000313" key="15">
    <source>
        <dbReference type="Proteomes" id="UP000694867"/>
    </source>
</evidence>
<evidence type="ECO:0000256" key="12">
    <source>
        <dbReference type="ARBA" id="ARBA00035485"/>
    </source>
</evidence>
<evidence type="ECO:0000256" key="1">
    <source>
        <dbReference type="ARBA" id="ARBA00004123"/>
    </source>
</evidence>
<dbReference type="Pfam" id="PF10147">
    <property type="entry name" value="CR6_interact"/>
    <property type="match status" value="1"/>
</dbReference>
<keyword evidence="8" id="KW-0687">Ribonucleoprotein</keyword>
<keyword evidence="6" id="KW-0496">Mitochondrion</keyword>
<proteinExistence type="inferred from homology"/>
<keyword evidence="5" id="KW-0175">Coiled coil</keyword>
<dbReference type="CTD" id="40395"/>
<evidence type="ECO:0000256" key="6">
    <source>
        <dbReference type="ARBA" id="ARBA00023128"/>
    </source>
</evidence>
<evidence type="ECO:0000256" key="3">
    <source>
        <dbReference type="ARBA" id="ARBA00005421"/>
    </source>
</evidence>
<keyword evidence="4" id="KW-0689">Ribosomal protein</keyword>
<comment type="subcellular location">
    <subcellularLocation>
        <location evidence="2">Mitochondrion</location>
    </subcellularLocation>
    <subcellularLocation>
        <location evidence="1">Nucleus</location>
    </subcellularLocation>
</comment>
<keyword evidence="15" id="KW-1185">Reference proteome</keyword>
<protein>
    <recommendedName>
        <fullName evidence="11">Large ribosomal subunit protein mL64</fullName>
    </recommendedName>
    <alternativeName>
        <fullName evidence="10">39S ribosomal protein L59, mitochondrial</fullName>
    </alternativeName>
    <alternativeName>
        <fullName evidence="12">Growth arrest and DNA damage-inducible proteins-interacting protein 1</fullName>
    </alternativeName>
</protein>
<evidence type="ECO:0000256" key="13">
    <source>
        <dbReference type="ARBA" id="ARBA00060144"/>
    </source>
</evidence>
<dbReference type="PANTHER" id="PTHR31761">
    <property type="entry name" value="GROWTH ARREST AND DNA DAMAGE-INDUCIBLE PROTEINS-INTERACTING PROTEIN 1 GADD45GIP1"/>
    <property type="match status" value="1"/>
</dbReference>
<dbReference type="GeneID" id="100907725"/>
<comment type="similarity">
    <text evidence="3">Belongs to the mitochondrion-specific ribosomal protein mL64 family.</text>
</comment>
<dbReference type="Gene3D" id="6.10.280.120">
    <property type="entry name" value="Growth arrest and DNA-damage-inducible proteins-interacting protein 1"/>
    <property type="match status" value="1"/>
</dbReference>
<feature type="region of interest" description="Disordered" evidence="14">
    <location>
        <begin position="199"/>
        <end position="261"/>
    </location>
</feature>
<reference evidence="16" key="1">
    <citation type="submission" date="2025-08" db="UniProtKB">
        <authorList>
            <consortium name="RefSeq"/>
        </authorList>
    </citation>
    <scope>IDENTIFICATION</scope>
</reference>